<gene>
    <name evidence="3" type="ORF">N0V93_000406</name>
</gene>
<protein>
    <recommendedName>
        <fullName evidence="2">Intradiol ring-cleavage dioxygenases domain-containing protein</fullName>
    </recommendedName>
</protein>
<dbReference type="CDD" id="cd03457">
    <property type="entry name" value="intradiol_dioxygenase_like"/>
    <property type="match status" value="1"/>
</dbReference>
<dbReference type="OrthoDB" id="121380at2759"/>
<accession>A0A9W8YZR3</accession>
<keyword evidence="4" id="KW-1185">Reference proteome</keyword>
<name>A0A9W8YZR3_9PEZI</name>
<dbReference type="Gene3D" id="2.60.130.10">
    <property type="entry name" value="Aromatic compound dioxygenase"/>
    <property type="match status" value="1"/>
</dbReference>
<evidence type="ECO:0000313" key="4">
    <source>
        <dbReference type="Proteomes" id="UP001140453"/>
    </source>
</evidence>
<reference evidence="3" key="1">
    <citation type="submission" date="2022-10" db="EMBL/GenBank/DDBJ databases">
        <title>Tapping the CABI collections for fungal endophytes: first genome assemblies for Collariella, Neodidymelliopsis, Ascochyta clinopodiicola, Didymella pomorum, Didymosphaeria variabile, Neocosmospora piperis and Neocucurbitaria cava.</title>
        <authorList>
            <person name="Hill R."/>
        </authorList>
    </citation>
    <scope>NUCLEOTIDE SEQUENCE</scope>
    <source>
        <strain evidence="3">IMI 355082</strain>
    </source>
</reference>
<dbReference type="Proteomes" id="UP001140453">
    <property type="component" value="Unassembled WGS sequence"/>
</dbReference>
<feature type="signal peptide" evidence="1">
    <location>
        <begin position="1"/>
        <end position="17"/>
    </location>
</feature>
<sequence length="364" mass="39004">MIFNKAIILGLAAIAVAHPGHEEEEHLHAIKSRDAHISNKRALQNCAAKLEARGITARSVARRQETVAKHRKAKRIPHDAPLIKRNTTTVLDTDHEGSLNATLAIDDETYVFADTTCTVLNPEGEVGPFYVPGEYIRTDLVEDQEGVAVTSDLQFIDVSTCEPLAGVWADVWNANATGVYGGVQSQGNGNYDDASNLNNTFLRGIAQTDSDGVVQFNTLFPGHYSGRTVHIHVVVHENATQLANGTLTGGSVSHIGQFFWDQDLITEVEALSPYSENTAELTTNAEDRVFGEQETEDSDSDPVFNYVYIGDDVSDGLFTWILVGINTTASYTPTYSFELTSSGGVAASGGDSGPGGAPGGTAPF</sequence>
<dbReference type="InterPro" id="IPR000627">
    <property type="entry name" value="Intradiol_dOase_C"/>
</dbReference>
<proteinExistence type="predicted"/>
<dbReference type="PANTHER" id="PTHR34315">
    <property type="match status" value="1"/>
</dbReference>
<dbReference type="InterPro" id="IPR015889">
    <property type="entry name" value="Intradiol_dOase_core"/>
</dbReference>
<feature type="chain" id="PRO_5040920118" description="Intradiol ring-cleavage dioxygenases domain-containing protein" evidence="1">
    <location>
        <begin position="18"/>
        <end position="364"/>
    </location>
</feature>
<feature type="domain" description="Intradiol ring-cleavage dioxygenases" evidence="2">
    <location>
        <begin position="136"/>
        <end position="228"/>
    </location>
</feature>
<keyword evidence="1" id="KW-0732">Signal</keyword>
<organism evidence="3 4">
    <name type="scientific">Gnomoniopsis smithogilvyi</name>
    <dbReference type="NCBI Taxonomy" id="1191159"/>
    <lineage>
        <taxon>Eukaryota</taxon>
        <taxon>Fungi</taxon>
        <taxon>Dikarya</taxon>
        <taxon>Ascomycota</taxon>
        <taxon>Pezizomycotina</taxon>
        <taxon>Sordariomycetes</taxon>
        <taxon>Sordariomycetidae</taxon>
        <taxon>Diaporthales</taxon>
        <taxon>Gnomoniaceae</taxon>
        <taxon>Gnomoniopsis</taxon>
    </lineage>
</organism>
<comment type="caution">
    <text evidence="3">The sequence shown here is derived from an EMBL/GenBank/DDBJ whole genome shotgun (WGS) entry which is preliminary data.</text>
</comment>
<dbReference type="SUPFAM" id="SSF49482">
    <property type="entry name" value="Aromatic compound dioxygenase"/>
    <property type="match status" value="1"/>
</dbReference>
<dbReference type="Pfam" id="PF00775">
    <property type="entry name" value="Dioxygenase_C"/>
    <property type="match status" value="1"/>
</dbReference>
<evidence type="ECO:0000313" key="3">
    <source>
        <dbReference type="EMBL" id="KAJ4396187.1"/>
    </source>
</evidence>
<dbReference type="GO" id="GO:0008199">
    <property type="term" value="F:ferric iron binding"/>
    <property type="evidence" value="ECO:0007669"/>
    <property type="project" value="InterPro"/>
</dbReference>
<dbReference type="EMBL" id="JAPEVB010000001">
    <property type="protein sequence ID" value="KAJ4396187.1"/>
    <property type="molecule type" value="Genomic_DNA"/>
</dbReference>
<evidence type="ECO:0000256" key="1">
    <source>
        <dbReference type="SAM" id="SignalP"/>
    </source>
</evidence>
<evidence type="ECO:0000259" key="2">
    <source>
        <dbReference type="Pfam" id="PF00775"/>
    </source>
</evidence>
<dbReference type="PANTHER" id="PTHR34315:SF9">
    <property type="entry name" value="INTRADIOL RING-CLEAVAGE DIOXYGENASES DOMAIN-CONTAINING PROTEIN-RELATED"/>
    <property type="match status" value="1"/>
</dbReference>
<dbReference type="GO" id="GO:0016702">
    <property type="term" value="F:oxidoreductase activity, acting on single donors with incorporation of molecular oxygen, incorporation of two atoms of oxygen"/>
    <property type="evidence" value="ECO:0007669"/>
    <property type="project" value="InterPro"/>
</dbReference>
<dbReference type="AlphaFoldDB" id="A0A9W8YZR3"/>